<evidence type="ECO:0000313" key="3">
    <source>
        <dbReference type="Proteomes" id="UP000271974"/>
    </source>
</evidence>
<gene>
    <name evidence="2" type="ORF">EGW08_009596</name>
</gene>
<proteinExistence type="predicted"/>
<feature type="compositionally biased region" description="Polar residues" evidence="1">
    <location>
        <begin position="95"/>
        <end position="109"/>
    </location>
</feature>
<dbReference type="AlphaFoldDB" id="A0A3S1BFR9"/>
<organism evidence="2 3">
    <name type="scientific">Elysia chlorotica</name>
    <name type="common">Eastern emerald elysia</name>
    <name type="synonym">Sea slug</name>
    <dbReference type="NCBI Taxonomy" id="188477"/>
    <lineage>
        <taxon>Eukaryota</taxon>
        <taxon>Metazoa</taxon>
        <taxon>Spiralia</taxon>
        <taxon>Lophotrochozoa</taxon>
        <taxon>Mollusca</taxon>
        <taxon>Gastropoda</taxon>
        <taxon>Heterobranchia</taxon>
        <taxon>Euthyneura</taxon>
        <taxon>Panpulmonata</taxon>
        <taxon>Sacoglossa</taxon>
        <taxon>Placobranchoidea</taxon>
        <taxon>Plakobranchidae</taxon>
        <taxon>Elysia</taxon>
    </lineage>
</organism>
<reference evidence="2 3" key="1">
    <citation type="submission" date="2019-01" db="EMBL/GenBank/DDBJ databases">
        <title>A draft genome assembly of the solar-powered sea slug Elysia chlorotica.</title>
        <authorList>
            <person name="Cai H."/>
            <person name="Li Q."/>
            <person name="Fang X."/>
            <person name="Li J."/>
            <person name="Curtis N.E."/>
            <person name="Altenburger A."/>
            <person name="Shibata T."/>
            <person name="Feng M."/>
            <person name="Maeda T."/>
            <person name="Schwartz J.A."/>
            <person name="Shigenobu S."/>
            <person name="Lundholm N."/>
            <person name="Nishiyama T."/>
            <person name="Yang H."/>
            <person name="Hasebe M."/>
            <person name="Li S."/>
            <person name="Pierce S.K."/>
            <person name="Wang J."/>
        </authorList>
    </citation>
    <scope>NUCLEOTIDE SEQUENCE [LARGE SCALE GENOMIC DNA]</scope>
    <source>
        <strain evidence="2">EC2010</strain>
        <tissue evidence="2">Whole organism of an adult</tissue>
    </source>
</reference>
<feature type="region of interest" description="Disordered" evidence="1">
    <location>
        <begin position="94"/>
        <end position="115"/>
    </location>
</feature>
<dbReference type="EMBL" id="RQTK01000277">
    <property type="protein sequence ID" value="RUS82643.1"/>
    <property type="molecule type" value="Genomic_DNA"/>
</dbReference>
<evidence type="ECO:0000313" key="2">
    <source>
        <dbReference type="EMBL" id="RUS82643.1"/>
    </source>
</evidence>
<accession>A0A3S1BFR9</accession>
<sequence length="208" mass="22787">MADPAQTVPSNDIGGLVLREHIKLNSTNLETEGFPRLRDRVLSNMFEVEVSAFAPDLAPHYTAAVSAYDSLDNLGIHPHSVSPSFPVTHLRLSHATGNEETTPAETGQRQARRTDKKCHPNRLYYKHFTLSLGSPGPHGEKPGHAMPVVYPAVASTPRQQSGWSCLQSRREPAFFEGTSTWATAALLMQAARLATFRAGIILSTMSRQ</sequence>
<evidence type="ECO:0000256" key="1">
    <source>
        <dbReference type="SAM" id="MobiDB-lite"/>
    </source>
</evidence>
<protein>
    <submittedName>
        <fullName evidence="2">Uncharacterized protein</fullName>
    </submittedName>
</protein>
<name>A0A3S1BFR9_ELYCH</name>
<comment type="caution">
    <text evidence="2">The sequence shown here is derived from an EMBL/GenBank/DDBJ whole genome shotgun (WGS) entry which is preliminary data.</text>
</comment>
<keyword evidence="3" id="KW-1185">Reference proteome</keyword>
<dbReference type="Proteomes" id="UP000271974">
    <property type="component" value="Unassembled WGS sequence"/>
</dbReference>